<keyword evidence="2" id="KW-1185">Reference proteome</keyword>
<gene>
    <name evidence="1" type="ORF">UY3_16302</name>
</gene>
<dbReference type="Proteomes" id="UP000031443">
    <property type="component" value="Unassembled WGS sequence"/>
</dbReference>
<reference evidence="2" key="1">
    <citation type="journal article" date="2013" name="Nat. Genet.">
        <title>The draft genomes of soft-shell turtle and green sea turtle yield insights into the development and evolution of the turtle-specific body plan.</title>
        <authorList>
            <person name="Wang Z."/>
            <person name="Pascual-Anaya J."/>
            <person name="Zadissa A."/>
            <person name="Li W."/>
            <person name="Niimura Y."/>
            <person name="Huang Z."/>
            <person name="Li C."/>
            <person name="White S."/>
            <person name="Xiong Z."/>
            <person name="Fang D."/>
            <person name="Wang B."/>
            <person name="Ming Y."/>
            <person name="Chen Y."/>
            <person name="Zheng Y."/>
            <person name="Kuraku S."/>
            <person name="Pignatelli M."/>
            <person name="Herrero J."/>
            <person name="Beal K."/>
            <person name="Nozawa M."/>
            <person name="Li Q."/>
            <person name="Wang J."/>
            <person name="Zhang H."/>
            <person name="Yu L."/>
            <person name="Shigenobu S."/>
            <person name="Wang J."/>
            <person name="Liu J."/>
            <person name="Flicek P."/>
            <person name="Searle S."/>
            <person name="Wang J."/>
            <person name="Kuratani S."/>
            <person name="Yin Y."/>
            <person name="Aken B."/>
            <person name="Zhang G."/>
            <person name="Irie N."/>
        </authorList>
    </citation>
    <scope>NUCLEOTIDE SEQUENCE [LARGE SCALE GENOMIC DNA]</scope>
</reference>
<dbReference type="EMBL" id="KB577554">
    <property type="protein sequence ID" value="EMP26616.1"/>
    <property type="molecule type" value="Genomic_DNA"/>
</dbReference>
<protein>
    <submittedName>
        <fullName evidence="1">Uncharacterized protein</fullName>
    </submittedName>
</protein>
<name>M7AN09_CHEMY</name>
<accession>M7AN09</accession>
<dbReference type="AlphaFoldDB" id="M7AN09"/>
<evidence type="ECO:0000313" key="2">
    <source>
        <dbReference type="Proteomes" id="UP000031443"/>
    </source>
</evidence>
<proteinExistence type="predicted"/>
<evidence type="ECO:0000313" key="1">
    <source>
        <dbReference type="EMBL" id="EMP26616.1"/>
    </source>
</evidence>
<organism evidence="1 2">
    <name type="scientific">Chelonia mydas</name>
    <name type="common">Green sea-turtle</name>
    <name type="synonym">Chelonia agassizi</name>
    <dbReference type="NCBI Taxonomy" id="8469"/>
    <lineage>
        <taxon>Eukaryota</taxon>
        <taxon>Metazoa</taxon>
        <taxon>Chordata</taxon>
        <taxon>Craniata</taxon>
        <taxon>Vertebrata</taxon>
        <taxon>Euteleostomi</taxon>
        <taxon>Archelosauria</taxon>
        <taxon>Testudinata</taxon>
        <taxon>Testudines</taxon>
        <taxon>Cryptodira</taxon>
        <taxon>Durocryptodira</taxon>
        <taxon>Americhelydia</taxon>
        <taxon>Chelonioidea</taxon>
        <taxon>Cheloniidae</taxon>
        <taxon>Chelonia</taxon>
    </lineage>
</organism>
<sequence>MPLPVEATPPAQDSGVPLVYTEDDNLLQLSVTLLAQAAEVCVVDQKVPTLLMTHVGINTVSHVEFRERWVLAVPLTVHLLPAEPELAHSTDIR</sequence>